<name>A0A0H5Q1Q2_9ZZZZ</name>
<organism evidence="1">
    <name type="scientific">uncultured prokaryote</name>
    <dbReference type="NCBI Taxonomy" id="198431"/>
    <lineage>
        <taxon>unclassified sequences</taxon>
        <taxon>environmental samples</taxon>
    </lineage>
</organism>
<evidence type="ECO:0000313" key="1">
    <source>
        <dbReference type="EMBL" id="CRY95921.1"/>
    </source>
</evidence>
<dbReference type="EMBL" id="LN853428">
    <property type="protein sequence ID" value="CRY95921.1"/>
    <property type="molecule type" value="Genomic_DNA"/>
</dbReference>
<geneLocation type="plasmid" evidence="1">
    <name>pRGFK0822</name>
</geneLocation>
<reference evidence="1" key="1">
    <citation type="submission" date="2015-06" db="EMBL/GenBank/DDBJ databases">
        <authorList>
            <person name="Joergensen T."/>
        </authorList>
    </citation>
    <scope>NUCLEOTIDE SEQUENCE</scope>
    <source>
        <plasmid evidence="1">pRGFK0822</plasmid>
    </source>
</reference>
<protein>
    <submittedName>
        <fullName evidence="1">Uncharacterized protein</fullName>
    </submittedName>
</protein>
<accession>A0A0H5Q1Q2</accession>
<sequence>MKRKRNRSESNHVRRKINRWVRFLIQERDWDYGFMLEMEYMKLRQMEEYFKERDTFIGIEYVKRDLRICLRLLDIVMGKNDLNIEHSPLKFVPFKDDNGRKMYKAEGASEIISYRNLYVNTRNASRFTNFDFTNPNMNESSEISHKESLRLHKAWHLYNIIRTYRMFAWWD</sequence>
<dbReference type="AlphaFoldDB" id="A0A0H5Q1Q2"/>
<keyword evidence="1" id="KW-0614">Plasmid</keyword>
<reference evidence="1" key="2">
    <citation type="submission" date="2015-07" db="EMBL/GenBank/DDBJ databases">
        <title>Plasmids, circular viruses and viroids from rat gut.</title>
        <authorList>
            <person name="Jorgensen T.J."/>
            <person name="Hansen M.A."/>
            <person name="Xu Z."/>
            <person name="Tabak M.A."/>
            <person name="Sorensen S.J."/>
            <person name="Hansen L.H."/>
        </authorList>
    </citation>
    <scope>NUCLEOTIDE SEQUENCE</scope>
    <source>
        <plasmid evidence="1">pRGFK0822</plasmid>
    </source>
</reference>
<proteinExistence type="predicted"/>